<dbReference type="RefSeq" id="WP_219433309.1">
    <property type="nucleotide sequence ID" value="NZ_JAHXCE010000003.1"/>
</dbReference>
<organism evidence="1 2">
    <name type="scientific">Prevotella melaninogenica</name>
    <dbReference type="NCBI Taxonomy" id="28132"/>
    <lineage>
        <taxon>Bacteria</taxon>
        <taxon>Pseudomonadati</taxon>
        <taxon>Bacteroidota</taxon>
        <taxon>Bacteroidia</taxon>
        <taxon>Bacteroidales</taxon>
        <taxon>Prevotellaceae</taxon>
        <taxon>Prevotella</taxon>
    </lineage>
</organism>
<evidence type="ECO:0000313" key="2">
    <source>
        <dbReference type="Proteomes" id="UP000812077"/>
    </source>
</evidence>
<name>A0ABS6Y5B4_9BACT</name>
<evidence type="ECO:0000313" key="1">
    <source>
        <dbReference type="EMBL" id="MBW4754679.1"/>
    </source>
</evidence>
<keyword evidence="1" id="KW-0646">Protease inhibitor</keyword>
<dbReference type="Proteomes" id="UP000812077">
    <property type="component" value="Unassembled WGS sequence"/>
</dbReference>
<dbReference type="GO" id="GO:0030414">
    <property type="term" value="F:peptidase inhibitor activity"/>
    <property type="evidence" value="ECO:0007669"/>
    <property type="project" value="UniProtKB-KW"/>
</dbReference>
<gene>
    <name evidence="1" type="ORF">KZO77_06410</name>
</gene>
<comment type="caution">
    <text evidence="1">The sequence shown here is derived from an EMBL/GenBank/DDBJ whole genome shotgun (WGS) entry which is preliminary data.</text>
</comment>
<dbReference type="EMBL" id="JAHXCP010000007">
    <property type="protein sequence ID" value="MBW4754679.1"/>
    <property type="molecule type" value="Genomic_DNA"/>
</dbReference>
<reference evidence="1 2" key="1">
    <citation type="submission" date="2021-07" db="EMBL/GenBank/DDBJ databases">
        <title>Genomic diversity and antimicrobial resistance of Prevotella spp. isolated from chronic lung disease airways.</title>
        <authorList>
            <person name="Webb K.A."/>
            <person name="Olagoke O.S."/>
            <person name="Baird T."/>
            <person name="Neill J."/>
            <person name="Pham A."/>
            <person name="Wells T.J."/>
            <person name="Ramsay K.A."/>
            <person name="Bell S.C."/>
            <person name="Sarovich D.S."/>
            <person name="Price E.P."/>
        </authorList>
    </citation>
    <scope>NUCLEOTIDE SEQUENCE [LARGE SCALE GENOMIC DNA]</scope>
    <source>
        <strain evidence="1 2">SCHI0027.S.6</strain>
    </source>
</reference>
<dbReference type="PROSITE" id="PS51257">
    <property type="entry name" value="PROKAR_LIPOPROTEIN"/>
    <property type="match status" value="1"/>
</dbReference>
<protein>
    <submittedName>
        <fullName evidence="1">Spi family protease inhibitor</fullName>
    </submittedName>
</protein>
<keyword evidence="2" id="KW-1185">Reference proteome</keyword>
<proteinExistence type="predicted"/>
<sequence length="415" mass="47989">MKKILLLLSVIAFFSCSNEEIYNEKENVSQKLSEENFNVTQSDIEKVVVDYFYSTRTRAKGISCEIAEIDTISNDANSTTRATIDSPHNLLYIVRMSDGSTVVVGGDKRAEPVYAHFNNLNLKINEKGEFVGDSIPEIIGNLMENYIVDVKNKTTNNNQVNSYYSNRQQLNTRAGDSKEEEEVLPKLAYRFTDAYNYNRNHNIYNTFSSQDIRPWTIHALCIAIPDGKEIRSFDKYQLKASWKQAKKLDVTQLKGDMYTDFVEMCNRIPQIKWVENTEVSGFIAFEAVKNFFSGADGIPSLSYDTDWFNMLNNLRLETGISYIYGYRDRKHPTFFRHTSYYNFSFFLADGYKKIKGDYYIHVVGPIGNYGIVSGYVLDFNRKNAGRFEHTHWTEWYGAPYKTNTLNIHTTKYLPQ</sequence>
<accession>A0ABS6Y5B4</accession>